<organism evidence="1 2">
    <name type="scientific">Loigolactobacillus jiayinensis</name>
    <dbReference type="NCBI Taxonomy" id="2486016"/>
    <lineage>
        <taxon>Bacteria</taxon>
        <taxon>Bacillati</taxon>
        <taxon>Bacillota</taxon>
        <taxon>Bacilli</taxon>
        <taxon>Lactobacillales</taxon>
        <taxon>Lactobacillaceae</taxon>
        <taxon>Loigolactobacillus</taxon>
    </lineage>
</organism>
<evidence type="ECO:0000313" key="2">
    <source>
        <dbReference type="Proteomes" id="UP001596289"/>
    </source>
</evidence>
<dbReference type="Proteomes" id="UP001596289">
    <property type="component" value="Unassembled WGS sequence"/>
</dbReference>
<proteinExistence type="predicted"/>
<accession>A0ABW1RBM5</accession>
<sequence length="172" mass="19897">MVTRESVLSDLIQRDYFGRFFFRQKRVPEGSLFRLAPLGNIVKLATGRLRSHISVFFDNYILKAATEFESSDLRRQKTVKRAFTEFTIEEYHYCENRKGSSIMETTYEMIVCANCNHTVPSGNYCTCCGQHLFEEQGHNVFSTSFCVNCGAQTPNAKYCSVCGFEKDFDRYF</sequence>
<comment type="caution">
    <text evidence="1">The sequence shown here is derived from an EMBL/GenBank/DDBJ whole genome shotgun (WGS) entry which is preliminary data.</text>
</comment>
<name>A0ABW1RBM5_9LACO</name>
<protein>
    <recommendedName>
        <fullName evidence="3">DZANK-type domain-containing protein</fullName>
    </recommendedName>
</protein>
<gene>
    <name evidence="1" type="ORF">ACFQGP_06770</name>
</gene>
<dbReference type="EMBL" id="JBHSSL010000036">
    <property type="protein sequence ID" value="MFC6170280.1"/>
    <property type="molecule type" value="Genomic_DNA"/>
</dbReference>
<evidence type="ECO:0008006" key="3">
    <source>
        <dbReference type="Google" id="ProtNLM"/>
    </source>
</evidence>
<dbReference type="RefSeq" id="WP_125552849.1">
    <property type="nucleotide sequence ID" value="NZ_JBHSSL010000036.1"/>
</dbReference>
<keyword evidence="2" id="KW-1185">Reference proteome</keyword>
<evidence type="ECO:0000313" key="1">
    <source>
        <dbReference type="EMBL" id="MFC6170280.1"/>
    </source>
</evidence>
<reference evidence="2" key="1">
    <citation type="journal article" date="2019" name="Int. J. Syst. Evol. Microbiol.">
        <title>The Global Catalogue of Microorganisms (GCM) 10K type strain sequencing project: providing services to taxonomists for standard genome sequencing and annotation.</title>
        <authorList>
            <consortium name="The Broad Institute Genomics Platform"/>
            <consortium name="The Broad Institute Genome Sequencing Center for Infectious Disease"/>
            <person name="Wu L."/>
            <person name="Ma J."/>
        </authorList>
    </citation>
    <scope>NUCLEOTIDE SEQUENCE [LARGE SCALE GENOMIC DNA]</scope>
    <source>
        <strain evidence="2">CCM 8904</strain>
    </source>
</reference>